<keyword evidence="6 7" id="KW-0472">Membrane</keyword>
<evidence type="ECO:0000256" key="4">
    <source>
        <dbReference type="ARBA" id="ARBA00022692"/>
    </source>
</evidence>
<sequence>MPAIASAPGERSARRLRTLPSPWSRFALLVGLLATAAAIMLLYEPQQLLHEGWAVAPGTLGVVLVMLGYAVCAAALLPRPVLNLAVGALLGAQSGLLSALAGTVLAAAASFGLGRLLGQEALRPLLRGRRSAAVDRVLSRHGFRSALVLRLVPGIPFAAVNYAAAVSRMSWRSFLGGTALGSIPNTAAYVIAGSQATTPSSPAFLIASGFVALSALATGLTAWRGRERLRVTAPGRTDPRVLQTAHRSSI</sequence>
<keyword evidence="10" id="KW-1185">Reference proteome</keyword>
<dbReference type="Pfam" id="PF09335">
    <property type="entry name" value="VTT_dom"/>
    <property type="match status" value="1"/>
</dbReference>
<evidence type="ECO:0000259" key="8">
    <source>
        <dbReference type="Pfam" id="PF09335"/>
    </source>
</evidence>
<evidence type="ECO:0000313" key="10">
    <source>
        <dbReference type="Proteomes" id="UP001501303"/>
    </source>
</evidence>
<dbReference type="RefSeq" id="WP_344264784.1">
    <property type="nucleotide sequence ID" value="NZ_BAAAMJ010000054.1"/>
</dbReference>
<evidence type="ECO:0000256" key="2">
    <source>
        <dbReference type="ARBA" id="ARBA00008640"/>
    </source>
</evidence>
<keyword evidence="5 7" id="KW-1133">Transmembrane helix</keyword>
<organism evidence="9 10">
    <name type="scientific">Streptomyces sodiiphilus</name>
    <dbReference type="NCBI Taxonomy" id="226217"/>
    <lineage>
        <taxon>Bacteria</taxon>
        <taxon>Bacillati</taxon>
        <taxon>Actinomycetota</taxon>
        <taxon>Actinomycetes</taxon>
        <taxon>Kitasatosporales</taxon>
        <taxon>Streptomycetaceae</taxon>
        <taxon>Streptomyces</taxon>
    </lineage>
</organism>
<accession>A0ABN2PQL9</accession>
<evidence type="ECO:0000256" key="3">
    <source>
        <dbReference type="ARBA" id="ARBA00022475"/>
    </source>
</evidence>
<evidence type="ECO:0000256" key="1">
    <source>
        <dbReference type="ARBA" id="ARBA00004651"/>
    </source>
</evidence>
<gene>
    <name evidence="9" type="ORF">GCM10009716_41120</name>
</gene>
<feature type="transmembrane region" description="Helical" evidence="7">
    <location>
        <begin position="203"/>
        <end position="223"/>
    </location>
</feature>
<dbReference type="InterPro" id="IPR015414">
    <property type="entry name" value="TMEM64"/>
</dbReference>
<comment type="similarity">
    <text evidence="2 7">Belongs to the TVP38/TMEM64 family.</text>
</comment>
<feature type="domain" description="VTT" evidence="8">
    <location>
        <begin position="77"/>
        <end position="195"/>
    </location>
</feature>
<comment type="caution">
    <text evidence="7">Lacks conserved residue(s) required for the propagation of feature annotation.</text>
</comment>
<keyword evidence="3 7" id="KW-1003">Cell membrane</keyword>
<protein>
    <recommendedName>
        <fullName evidence="7">TVP38/TMEM64 family membrane protein</fullName>
    </recommendedName>
</protein>
<dbReference type="PANTHER" id="PTHR12677">
    <property type="entry name" value="GOLGI APPARATUS MEMBRANE PROTEIN TVP38-RELATED"/>
    <property type="match status" value="1"/>
</dbReference>
<reference evidence="9 10" key="1">
    <citation type="journal article" date="2019" name="Int. J. Syst. Evol. Microbiol.">
        <title>The Global Catalogue of Microorganisms (GCM) 10K type strain sequencing project: providing services to taxonomists for standard genome sequencing and annotation.</title>
        <authorList>
            <consortium name="The Broad Institute Genomics Platform"/>
            <consortium name="The Broad Institute Genome Sequencing Center for Infectious Disease"/>
            <person name="Wu L."/>
            <person name="Ma J."/>
        </authorList>
    </citation>
    <scope>NUCLEOTIDE SEQUENCE [LARGE SCALE GENOMIC DNA]</scope>
    <source>
        <strain evidence="9 10">JCM 13581</strain>
    </source>
</reference>
<keyword evidence="4 7" id="KW-0812">Transmembrane</keyword>
<feature type="transmembrane region" description="Helical" evidence="7">
    <location>
        <begin position="147"/>
        <end position="165"/>
    </location>
</feature>
<evidence type="ECO:0000313" key="9">
    <source>
        <dbReference type="EMBL" id="GAA1929199.1"/>
    </source>
</evidence>
<dbReference type="PANTHER" id="PTHR12677:SF59">
    <property type="entry name" value="GOLGI APPARATUS MEMBRANE PROTEIN TVP38-RELATED"/>
    <property type="match status" value="1"/>
</dbReference>
<dbReference type="Proteomes" id="UP001501303">
    <property type="component" value="Unassembled WGS sequence"/>
</dbReference>
<dbReference type="InterPro" id="IPR032816">
    <property type="entry name" value="VTT_dom"/>
</dbReference>
<evidence type="ECO:0000256" key="7">
    <source>
        <dbReference type="RuleBase" id="RU366058"/>
    </source>
</evidence>
<proteinExistence type="inferred from homology"/>
<evidence type="ECO:0000256" key="6">
    <source>
        <dbReference type="ARBA" id="ARBA00023136"/>
    </source>
</evidence>
<feature type="transmembrane region" description="Helical" evidence="7">
    <location>
        <begin position="55"/>
        <end position="76"/>
    </location>
</feature>
<evidence type="ECO:0000256" key="5">
    <source>
        <dbReference type="ARBA" id="ARBA00022989"/>
    </source>
</evidence>
<dbReference type="EMBL" id="BAAAMJ010000054">
    <property type="protein sequence ID" value="GAA1929199.1"/>
    <property type="molecule type" value="Genomic_DNA"/>
</dbReference>
<comment type="subcellular location">
    <subcellularLocation>
        <location evidence="1 7">Cell membrane</location>
        <topology evidence="1 7">Multi-pass membrane protein</topology>
    </subcellularLocation>
</comment>
<feature type="transmembrane region" description="Helical" evidence="7">
    <location>
        <begin position="23"/>
        <end position="43"/>
    </location>
</feature>
<name>A0ABN2PQL9_9ACTN</name>
<comment type="caution">
    <text evidence="9">The sequence shown here is derived from an EMBL/GenBank/DDBJ whole genome shotgun (WGS) entry which is preliminary data.</text>
</comment>